<dbReference type="AlphaFoldDB" id="A0A9Q1EVP8"/>
<accession>A0A9Q1EVP8</accession>
<evidence type="ECO:0000313" key="2">
    <source>
        <dbReference type="Proteomes" id="UP001152622"/>
    </source>
</evidence>
<comment type="caution">
    <text evidence="1">The sequence shown here is derived from an EMBL/GenBank/DDBJ whole genome shotgun (WGS) entry which is preliminary data.</text>
</comment>
<name>A0A9Q1EVP8_SYNKA</name>
<organism evidence="1 2">
    <name type="scientific">Synaphobranchus kaupii</name>
    <name type="common">Kaup's arrowtooth eel</name>
    <dbReference type="NCBI Taxonomy" id="118154"/>
    <lineage>
        <taxon>Eukaryota</taxon>
        <taxon>Metazoa</taxon>
        <taxon>Chordata</taxon>
        <taxon>Craniata</taxon>
        <taxon>Vertebrata</taxon>
        <taxon>Euteleostomi</taxon>
        <taxon>Actinopterygii</taxon>
        <taxon>Neopterygii</taxon>
        <taxon>Teleostei</taxon>
        <taxon>Anguilliformes</taxon>
        <taxon>Synaphobranchidae</taxon>
        <taxon>Synaphobranchus</taxon>
    </lineage>
</organism>
<protein>
    <submittedName>
        <fullName evidence="1">Uncharacterized protein</fullName>
    </submittedName>
</protein>
<proteinExistence type="predicted"/>
<dbReference type="EMBL" id="JAINUF010000012">
    <property type="protein sequence ID" value="KAJ8345886.1"/>
    <property type="molecule type" value="Genomic_DNA"/>
</dbReference>
<dbReference type="Proteomes" id="UP001152622">
    <property type="component" value="Chromosome 12"/>
</dbReference>
<sequence>MERFLCVQEVLPIAGSVSPCLLPCRRATYQTFFAPNALEGTSTCDSLIWSTDLSLIARTSELAHPFPASSDREEPRPLLRTQVQAWEQSTWSCPRVWEYPSERSRRLFTTCTDATLPAPPGAAEWVDYSGRVAARGRLCVRCDSRTLTGAMVSR</sequence>
<keyword evidence="2" id="KW-1185">Reference proteome</keyword>
<gene>
    <name evidence="1" type="ORF">SKAU_G00300790</name>
</gene>
<evidence type="ECO:0000313" key="1">
    <source>
        <dbReference type="EMBL" id="KAJ8345886.1"/>
    </source>
</evidence>
<reference evidence="1" key="1">
    <citation type="journal article" date="2023" name="Science">
        <title>Genome structures resolve the early diversification of teleost fishes.</title>
        <authorList>
            <person name="Parey E."/>
            <person name="Louis A."/>
            <person name="Montfort J."/>
            <person name="Bouchez O."/>
            <person name="Roques C."/>
            <person name="Iampietro C."/>
            <person name="Lluch J."/>
            <person name="Castinel A."/>
            <person name="Donnadieu C."/>
            <person name="Desvignes T."/>
            <person name="Floi Bucao C."/>
            <person name="Jouanno E."/>
            <person name="Wen M."/>
            <person name="Mejri S."/>
            <person name="Dirks R."/>
            <person name="Jansen H."/>
            <person name="Henkel C."/>
            <person name="Chen W.J."/>
            <person name="Zahm M."/>
            <person name="Cabau C."/>
            <person name="Klopp C."/>
            <person name="Thompson A.W."/>
            <person name="Robinson-Rechavi M."/>
            <person name="Braasch I."/>
            <person name="Lecointre G."/>
            <person name="Bobe J."/>
            <person name="Postlethwait J.H."/>
            <person name="Berthelot C."/>
            <person name="Roest Crollius H."/>
            <person name="Guiguen Y."/>
        </authorList>
    </citation>
    <scope>NUCLEOTIDE SEQUENCE</scope>
    <source>
        <strain evidence="1">WJC10195</strain>
    </source>
</reference>